<dbReference type="Proteomes" id="UP001590950">
    <property type="component" value="Unassembled WGS sequence"/>
</dbReference>
<comment type="caution">
    <text evidence="3">The sequence shown here is derived from an EMBL/GenBank/DDBJ whole genome shotgun (WGS) entry which is preliminary data.</text>
</comment>
<dbReference type="InterPro" id="IPR056884">
    <property type="entry name" value="NPHP3-like_N"/>
</dbReference>
<gene>
    <name evidence="3" type="ORF">N7G274_001300</name>
</gene>
<evidence type="ECO:0000313" key="3">
    <source>
        <dbReference type="EMBL" id="KAL2047281.1"/>
    </source>
</evidence>
<organism evidence="3 4">
    <name type="scientific">Stereocaulon virgatum</name>
    <dbReference type="NCBI Taxonomy" id="373712"/>
    <lineage>
        <taxon>Eukaryota</taxon>
        <taxon>Fungi</taxon>
        <taxon>Dikarya</taxon>
        <taxon>Ascomycota</taxon>
        <taxon>Pezizomycotina</taxon>
        <taxon>Lecanoromycetes</taxon>
        <taxon>OSLEUM clade</taxon>
        <taxon>Lecanoromycetidae</taxon>
        <taxon>Lecanorales</taxon>
        <taxon>Lecanorineae</taxon>
        <taxon>Stereocaulaceae</taxon>
        <taxon>Stereocaulon</taxon>
    </lineage>
</organism>
<protein>
    <recommendedName>
        <fullName evidence="2">Nephrocystin 3-like N-terminal domain-containing protein</fullName>
    </recommendedName>
</protein>
<name>A0ABR4AR62_9LECA</name>
<feature type="domain" description="Nephrocystin 3-like N-terminal" evidence="2">
    <location>
        <begin position="294"/>
        <end position="466"/>
    </location>
</feature>
<proteinExistence type="predicted"/>
<dbReference type="Gene3D" id="3.40.50.300">
    <property type="entry name" value="P-loop containing nucleotide triphosphate hydrolases"/>
    <property type="match status" value="1"/>
</dbReference>
<sequence length="518" mass="57726">MVVYRSSWLLETDFNENAIADVIFVSNLNNQTRTALEVPGDTDWFEKRLPKNFPNAQKFLYQYHGTHASLADTVSDAATQLLSEWDKLEKTESSRFMTDPLLTSSQLSRPVIFVCHGLGGLVVKKALICAEARSKIPLVLRRTFGVIFVGTPHTSETRDLVEFQRRTSLLSNACFSRMDENGEGVDYLLHISHSFPRIGGLYMSVNFCQSSCSGTRALHPDCLWSMISQSQISQHEAKHWVISEHCSEDIISSNIGICTGYMIEVAARVSQNCRSLLASAQAAKDKYSKERLGNTGEWLLALKPYRNWIRAEGSSLLWLHGLPGTGKSTLCSAVIDDLRSCREEKDLVIYCFLEDAPGRPDSAKYILRTIAYQLRANLYSLAPDHLLRSILKTVEVETETDKVTSEVFKQSLRDIFWAIDSQARISLVIDGTESADGTSGIVVDEIIRANSSRKSSKRLKCAISTRSPFQAACCKGSAFEINLSNQPGAQRDLKAFAFARLTSHSPALFAPGIYLQRV</sequence>
<dbReference type="PANTHER" id="PTHR10039:SF14">
    <property type="entry name" value="NACHT DOMAIN-CONTAINING PROTEIN"/>
    <property type="match status" value="1"/>
</dbReference>
<dbReference type="Pfam" id="PF24883">
    <property type="entry name" value="NPHP3_N"/>
    <property type="match status" value="1"/>
</dbReference>
<keyword evidence="1" id="KW-0677">Repeat</keyword>
<dbReference type="PANTHER" id="PTHR10039">
    <property type="entry name" value="AMELOGENIN"/>
    <property type="match status" value="1"/>
</dbReference>
<accession>A0ABR4AR62</accession>
<evidence type="ECO:0000313" key="4">
    <source>
        <dbReference type="Proteomes" id="UP001590950"/>
    </source>
</evidence>
<keyword evidence="4" id="KW-1185">Reference proteome</keyword>
<evidence type="ECO:0000256" key="1">
    <source>
        <dbReference type="ARBA" id="ARBA00022737"/>
    </source>
</evidence>
<dbReference type="InterPro" id="IPR027417">
    <property type="entry name" value="P-loop_NTPase"/>
</dbReference>
<dbReference type="SUPFAM" id="SSF52540">
    <property type="entry name" value="P-loop containing nucleoside triphosphate hydrolases"/>
    <property type="match status" value="1"/>
</dbReference>
<reference evidence="3 4" key="1">
    <citation type="submission" date="2024-09" db="EMBL/GenBank/DDBJ databases">
        <title>Rethinking Asexuality: The Enigmatic Case of Functional Sexual Genes in Lepraria (Stereocaulaceae).</title>
        <authorList>
            <person name="Doellman M."/>
            <person name="Sun Y."/>
            <person name="Barcenas-Pena A."/>
            <person name="Lumbsch H.T."/>
            <person name="Grewe F."/>
        </authorList>
    </citation>
    <scope>NUCLEOTIDE SEQUENCE [LARGE SCALE GENOMIC DNA]</scope>
    <source>
        <strain evidence="3 4">Mercado 3170</strain>
    </source>
</reference>
<dbReference type="EMBL" id="JBEFKJ010000003">
    <property type="protein sequence ID" value="KAL2047281.1"/>
    <property type="molecule type" value="Genomic_DNA"/>
</dbReference>
<evidence type="ECO:0000259" key="2">
    <source>
        <dbReference type="Pfam" id="PF24883"/>
    </source>
</evidence>